<dbReference type="PANTHER" id="PTHR24321:SF8">
    <property type="entry name" value="ESTRADIOL 17-BETA-DEHYDROGENASE 8-RELATED"/>
    <property type="match status" value="1"/>
</dbReference>
<gene>
    <name evidence="3" type="ORF">ACFPFX_11345</name>
</gene>
<proteinExistence type="inferred from homology"/>
<dbReference type="Gene3D" id="3.40.50.720">
    <property type="entry name" value="NAD(P)-binding Rossmann-like Domain"/>
    <property type="match status" value="1"/>
</dbReference>
<comment type="caution">
    <text evidence="3">The sequence shown here is derived from an EMBL/GenBank/DDBJ whole genome shotgun (WGS) entry which is preliminary data.</text>
</comment>
<dbReference type="PRINTS" id="PR00081">
    <property type="entry name" value="GDHRDH"/>
</dbReference>
<dbReference type="PANTHER" id="PTHR24321">
    <property type="entry name" value="DEHYDROGENASES, SHORT CHAIN"/>
    <property type="match status" value="1"/>
</dbReference>
<dbReference type="PROSITE" id="PS00061">
    <property type="entry name" value="ADH_SHORT"/>
    <property type="match status" value="1"/>
</dbReference>
<reference evidence="4" key="1">
    <citation type="journal article" date="2019" name="Int. J. Syst. Evol. Microbiol.">
        <title>The Global Catalogue of Microorganisms (GCM) 10K type strain sequencing project: providing services to taxonomists for standard genome sequencing and annotation.</title>
        <authorList>
            <consortium name="The Broad Institute Genomics Platform"/>
            <consortium name="The Broad Institute Genome Sequencing Center for Infectious Disease"/>
            <person name="Wu L."/>
            <person name="Ma J."/>
        </authorList>
    </citation>
    <scope>NUCLEOTIDE SEQUENCE [LARGE SCALE GENOMIC DNA]</scope>
    <source>
        <strain evidence="4">CCM 7224</strain>
    </source>
</reference>
<evidence type="ECO:0000313" key="3">
    <source>
        <dbReference type="EMBL" id="MFC4956889.1"/>
    </source>
</evidence>
<dbReference type="NCBIfam" id="NF005559">
    <property type="entry name" value="PRK07231.1"/>
    <property type="match status" value="1"/>
</dbReference>
<keyword evidence="4" id="KW-1185">Reference proteome</keyword>
<dbReference type="Proteomes" id="UP001595834">
    <property type="component" value="Unassembled WGS sequence"/>
</dbReference>
<evidence type="ECO:0000256" key="1">
    <source>
        <dbReference type="ARBA" id="ARBA00006484"/>
    </source>
</evidence>
<dbReference type="InterPro" id="IPR020904">
    <property type="entry name" value="Sc_DH/Rdtase_CS"/>
</dbReference>
<dbReference type="EMBL" id="JBHSIZ010000011">
    <property type="protein sequence ID" value="MFC4956889.1"/>
    <property type="molecule type" value="Genomic_DNA"/>
</dbReference>
<keyword evidence="2 3" id="KW-0560">Oxidoreductase</keyword>
<dbReference type="RefSeq" id="WP_344380210.1">
    <property type="nucleotide sequence ID" value="NZ_BAAASQ010000038.1"/>
</dbReference>
<dbReference type="GO" id="GO:0016491">
    <property type="term" value="F:oxidoreductase activity"/>
    <property type="evidence" value="ECO:0007669"/>
    <property type="project" value="UniProtKB-KW"/>
</dbReference>
<organism evidence="3 4">
    <name type="scientific">Streptomyces mauvecolor</name>
    <dbReference type="NCBI Taxonomy" id="58345"/>
    <lineage>
        <taxon>Bacteria</taxon>
        <taxon>Bacillati</taxon>
        <taxon>Actinomycetota</taxon>
        <taxon>Actinomycetes</taxon>
        <taxon>Kitasatosporales</taxon>
        <taxon>Streptomycetaceae</taxon>
        <taxon>Streptomyces</taxon>
    </lineage>
</organism>
<dbReference type="PRINTS" id="PR00080">
    <property type="entry name" value="SDRFAMILY"/>
</dbReference>
<dbReference type="InterPro" id="IPR036291">
    <property type="entry name" value="NAD(P)-bd_dom_sf"/>
</dbReference>
<evidence type="ECO:0000256" key="2">
    <source>
        <dbReference type="ARBA" id="ARBA00023002"/>
    </source>
</evidence>
<protein>
    <submittedName>
        <fullName evidence="3">SDR family NAD(P)-dependent oxidoreductase</fullName>
        <ecNumber evidence="3">1.1.1.-</ecNumber>
    </submittedName>
</protein>
<evidence type="ECO:0000313" key="4">
    <source>
        <dbReference type="Proteomes" id="UP001595834"/>
    </source>
</evidence>
<dbReference type="SUPFAM" id="SSF51735">
    <property type="entry name" value="NAD(P)-binding Rossmann-fold domains"/>
    <property type="match status" value="1"/>
</dbReference>
<accession>A0ABV9UKV9</accession>
<dbReference type="EC" id="1.1.1.-" evidence="3"/>
<sequence>MSVGRGRRELDGRTVMVTGASSGIGAAAARLFAARGANVVLMARREERLRELAASIAAGGGTASVAPGDVTVSADVERAVSTAVDTFGSLDAAFNNAGWGTVAVPLHELDDDVYDRIMDVNVRGVWNCLRHQIPVMLAQGRGGAIVNTCSTAGQFATGAVAPYVAAKHAVLGLTRAAAAEYGDRDIRVNALMVGITRTELVEQALQEMPGLEKAAVTRAVQKRLAEPEEIARVAVWLCGPEASFMTGAGVPVDGGCSAV</sequence>
<comment type="similarity">
    <text evidence="1">Belongs to the short-chain dehydrogenases/reductases (SDR) family.</text>
</comment>
<dbReference type="Pfam" id="PF13561">
    <property type="entry name" value="adh_short_C2"/>
    <property type="match status" value="1"/>
</dbReference>
<dbReference type="InterPro" id="IPR002347">
    <property type="entry name" value="SDR_fam"/>
</dbReference>
<dbReference type="CDD" id="cd05233">
    <property type="entry name" value="SDR_c"/>
    <property type="match status" value="1"/>
</dbReference>
<name>A0ABV9UKV9_9ACTN</name>